<proteinExistence type="predicted"/>
<reference evidence="2" key="1">
    <citation type="submission" date="2018-02" db="EMBL/GenBank/DDBJ databases">
        <authorList>
            <person name="Hausmann B."/>
        </authorList>
    </citation>
    <scope>NUCLEOTIDE SEQUENCE [LARGE SCALE GENOMIC DNA]</scope>
    <source>
        <strain evidence="2">Peat soil MAG SbF1</strain>
    </source>
</reference>
<sequence>MIVIAHSKWPQVQEQLILVERWARDGLTEIQICKNLGISVTALNKFKKQHVELVQALKKGREIAITEVENALFKKALGITYEEIKTSIRMVDGVETKFTEKTRKYLPPDVAACSILLKNKDKERGWSDNPQKLALERQIFEFNKEIERAKLYGDENP</sequence>
<protein>
    <submittedName>
        <fullName evidence="1">Uncharacterized protein</fullName>
    </submittedName>
</protein>
<accession>A0A2U3KM89</accession>
<name>A0A2U3KM89_9FIRM</name>
<gene>
    <name evidence="1" type="ORF">SBF1_2330004</name>
</gene>
<organism evidence="1 2">
    <name type="scientific">Candidatus Desulfosporosinus infrequens</name>
    <dbReference type="NCBI Taxonomy" id="2043169"/>
    <lineage>
        <taxon>Bacteria</taxon>
        <taxon>Bacillati</taxon>
        <taxon>Bacillota</taxon>
        <taxon>Clostridia</taxon>
        <taxon>Eubacteriales</taxon>
        <taxon>Desulfitobacteriaceae</taxon>
        <taxon>Desulfosporosinus</taxon>
    </lineage>
</organism>
<evidence type="ECO:0000313" key="2">
    <source>
        <dbReference type="Proteomes" id="UP000238916"/>
    </source>
</evidence>
<evidence type="ECO:0000313" key="1">
    <source>
        <dbReference type="EMBL" id="SPF40769.1"/>
    </source>
</evidence>
<dbReference type="OrthoDB" id="5868871at2"/>
<dbReference type="AlphaFoldDB" id="A0A2U3KM89"/>
<dbReference type="EMBL" id="OMOF01000150">
    <property type="protein sequence ID" value="SPF40769.1"/>
    <property type="molecule type" value="Genomic_DNA"/>
</dbReference>
<dbReference type="Proteomes" id="UP000238916">
    <property type="component" value="Unassembled WGS sequence"/>
</dbReference>